<sequence length="209" mass="22464">MRIPSDSTAIRTEAARSQHTLHWPRPNNALFAVLTLFFLGGCQSRDQPLAGSDANTVETGWQISLVDPAIATDQAGNVNIEASVTELGGTTEHPVEVAVDISIKRGSHVYGAVPSSSPFTPLSIQGDVDVSSVNVGEAILPATDETEVGKPVFRNSFTAHLPLKMISPEYGTFLLTIRVKFQVCNDLACLPPEEVVMQLPVRVERSTSL</sequence>
<evidence type="ECO:0000259" key="1">
    <source>
        <dbReference type="Pfam" id="PF11412"/>
    </source>
</evidence>
<organism evidence="2 3">
    <name type="scientific">Aureliella helgolandensis</name>
    <dbReference type="NCBI Taxonomy" id="2527968"/>
    <lineage>
        <taxon>Bacteria</taxon>
        <taxon>Pseudomonadati</taxon>
        <taxon>Planctomycetota</taxon>
        <taxon>Planctomycetia</taxon>
        <taxon>Pirellulales</taxon>
        <taxon>Pirellulaceae</taxon>
        <taxon>Aureliella</taxon>
    </lineage>
</organism>
<keyword evidence="3" id="KW-1185">Reference proteome</keyword>
<reference evidence="2 3" key="1">
    <citation type="submission" date="2019-02" db="EMBL/GenBank/DDBJ databases">
        <title>Deep-cultivation of Planctomycetes and their phenomic and genomic characterization uncovers novel biology.</title>
        <authorList>
            <person name="Wiegand S."/>
            <person name="Jogler M."/>
            <person name="Boedeker C."/>
            <person name="Pinto D."/>
            <person name="Vollmers J."/>
            <person name="Rivas-Marin E."/>
            <person name="Kohn T."/>
            <person name="Peeters S.H."/>
            <person name="Heuer A."/>
            <person name="Rast P."/>
            <person name="Oberbeckmann S."/>
            <person name="Bunk B."/>
            <person name="Jeske O."/>
            <person name="Meyerdierks A."/>
            <person name="Storesund J.E."/>
            <person name="Kallscheuer N."/>
            <person name="Luecker S."/>
            <person name="Lage O.M."/>
            <person name="Pohl T."/>
            <person name="Merkel B.J."/>
            <person name="Hornburger P."/>
            <person name="Mueller R.-W."/>
            <person name="Bruemmer F."/>
            <person name="Labrenz M."/>
            <person name="Spormann A.M."/>
            <person name="Op den Camp H."/>
            <person name="Overmann J."/>
            <person name="Amann R."/>
            <person name="Jetten M.S.M."/>
            <person name="Mascher T."/>
            <person name="Medema M.H."/>
            <person name="Devos D.P."/>
            <person name="Kaster A.-K."/>
            <person name="Ovreas L."/>
            <person name="Rohde M."/>
            <person name="Galperin M.Y."/>
            <person name="Jogler C."/>
        </authorList>
    </citation>
    <scope>NUCLEOTIDE SEQUENCE [LARGE SCALE GENOMIC DNA]</scope>
    <source>
        <strain evidence="2 3">Q31a</strain>
    </source>
</reference>
<evidence type="ECO:0000313" key="2">
    <source>
        <dbReference type="EMBL" id="QDV26053.1"/>
    </source>
</evidence>
<dbReference type="OrthoDB" id="286536at2"/>
<dbReference type="AlphaFoldDB" id="A0A518GBV7"/>
<dbReference type="Proteomes" id="UP000318017">
    <property type="component" value="Chromosome"/>
</dbReference>
<dbReference type="InterPro" id="IPR028250">
    <property type="entry name" value="DsbDN"/>
</dbReference>
<dbReference type="Gene3D" id="2.60.40.1250">
    <property type="entry name" value="Thiol:disulfide interchange protein DsbD, N-terminal domain"/>
    <property type="match status" value="1"/>
</dbReference>
<feature type="domain" description="Thiol:disulfide interchange protein DsbD N-terminal" evidence="1">
    <location>
        <begin position="92"/>
        <end position="196"/>
    </location>
</feature>
<dbReference type="RefSeq" id="WP_145081923.1">
    <property type="nucleotide sequence ID" value="NZ_CP036298.1"/>
</dbReference>
<name>A0A518GBV7_9BACT</name>
<dbReference type="EMBL" id="CP036298">
    <property type="protein sequence ID" value="QDV26053.1"/>
    <property type="molecule type" value="Genomic_DNA"/>
</dbReference>
<proteinExistence type="predicted"/>
<accession>A0A518GBV7</accession>
<evidence type="ECO:0000313" key="3">
    <source>
        <dbReference type="Proteomes" id="UP000318017"/>
    </source>
</evidence>
<protein>
    <recommendedName>
        <fullName evidence="1">Thiol:disulfide interchange protein DsbD N-terminal domain-containing protein</fullName>
    </recommendedName>
</protein>
<dbReference type="InterPro" id="IPR036929">
    <property type="entry name" value="DsbDN_sf"/>
</dbReference>
<dbReference type="KEGG" id="ahel:Q31a_44240"/>
<dbReference type="Pfam" id="PF11412">
    <property type="entry name" value="DsbD_N"/>
    <property type="match status" value="1"/>
</dbReference>
<gene>
    <name evidence="2" type="ORF">Q31a_44240</name>
</gene>